<dbReference type="EMBL" id="BKCP01001669">
    <property type="protein sequence ID" value="GER27339.1"/>
    <property type="molecule type" value="Genomic_DNA"/>
</dbReference>
<gene>
    <name evidence="2" type="ORF">STAS_03035</name>
</gene>
<sequence>GVVAMFCPFICREIRSGVASSQTYPISLPPWVNPPTLRLIFYYYLFHQMCTKRICELTLAADSLHLRTLSDLTIRTLARVIEGKSPIREIFHLADDLAELGEMRDSCRFIV</sequence>
<dbReference type="SUPFAM" id="SSF81382">
    <property type="entry name" value="Skp1 dimerisation domain-like"/>
    <property type="match status" value="1"/>
</dbReference>
<dbReference type="AlphaFoldDB" id="A0A5A7P3M6"/>
<reference evidence="3" key="1">
    <citation type="journal article" date="2019" name="Curr. Biol.">
        <title>Genome Sequence of Striga asiatica Provides Insight into the Evolution of Plant Parasitism.</title>
        <authorList>
            <person name="Yoshida S."/>
            <person name="Kim S."/>
            <person name="Wafula E.K."/>
            <person name="Tanskanen J."/>
            <person name="Kim Y.M."/>
            <person name="Honaas L."/>
            <person name="Yang Z."/>
            <person name="Spallek T."/>
            <person name="Conn C.E."/>
            <person name="Ichihashi Y."/>
            <person name="Cheong K."/>
            <person name="Cui S."/>
            <person name="Der J.P."/>
            <person name="Gundlach H."/>
            <person name="Jiao Y."/>
            <person name="Hori C."/>
            <person name="Ishida J.K."/>
            <person name="Kasahara H."/>
            <person name="Kiba T."/>
            <person name="Kim M.S."/>
            <person name="Koo N."/>
            <person name="Laohavisit A."/>
            <person name="Lee Y.H."/>
            <person name="Lumba S."/>
            <person name="McCourt P."/>
            <person name="Mortimer J.C."/>
            <person name="Mutuku J.M."/>
            <person name="Nomura T."/>
            <person name="Sasaki-Sekimoto Y."/>
            <person name="Seto Y."/>
            <person name="Wang Y."/>
            <person name="Wakatake T."/>
            <person name="Sakakibara H."/>
            <person name="Demura T."/>
            <person name="Yamaguchi S."/>
            <person name="Yoneyama K."/>
            <person name="Manabe R.I."/>
            <person name="Nelson D.C."/>
            <person name="Schulman A.H."/>
            <person name="Timko M.P."/>
            <person name="dePamphilis C.W."/>
            <person name="Choi D."/>
            <person name="Shirasu K."/>
        </authorList>
    </citation>
    <scope>NUCLEOTIDE SEQUENCE [LARGE SCALE GENOMIC DNA]</scope>
    <source>
        <strain evidence="3">cv. UVA1</strain>
    </source>
</reference>
<comment type="pathway">
    <text evidence="1">Protein modification; protein ubiquitination.</text>
</comment>
<evidence type="ECO:0000256" key="1">
    <source>
        <dbReference type="ARBA" id="ARBA00004906"/>
    </source>
</evidence>
<comment type="caution">
    <text evidence="2">The sequence shown here is derived from an EMBL/GenBank/DDBJ whole genome shotgun (WGS) entry which is preliminary data.</text>
</comment>
<dbReference type="InterPro" id="IPR036296">
    <property type="entry name" value="SKP1-like_dim_sf"/>
</dbReference>
<dbReference type="Proteomes" id="UP000325081">
    <property type="component" value="Unassembled WGS sequence"/>
</dbReference>
<dbReference type="Gene3D" id="3.30.710.10">
    <property type="entry name" value="Potassium Channel Kv1.1, Chain A"/>
    <property type="match status" value="1"/>
</dbReference>
<feature type="non-terminal residue" evidence="2">
    <location>
        <position position="1"/>
    </location>
</feature>
<evidence type="ECO:0000313" key="2">
    <source>
        <dbReference type="EMBL" id="GER27339.1"/>
    </source>
</evidence>
<keyword evidence="2" id="KW-0436">Ligase</keyword>
<dbReference type="InterPro" id="IPR011333">
    <property type="entry name" value="SKP1/BTB/POZ_sf"/>
</dbReference>
<proteinExistence type="predicted"/>
<keyword evidence="3" id="KW-1185">Reference proteome</keyword>
<evidence type="ECO:0000313" key="3">
    <source>
        <dbReference type="Proteomes" id="UP000325081"/>
    </source>
</evidence>
<name>A0A5A7P3M6_STRAF</name>
<dbReference type="OrthoDB" id="2342932at2759"/>
<dbReference type="GO" id="GO:0006511">
    <property type="term" value="P:ubiquitin-dependent protein catabolic process"/>
    <property type="evidence" value="ECO:0007669"/>
    <property type="project" value="InterPro"/>
</dbReference>
<organism evidence="2 3">
    <name type="scientific">Striga asiatica</name>
    <name type="common">Asiatic witchweed</name>
    <name type="synonym">Buchnera asiatica</name>
    <dbReference type="NCBI Taxonomy" id="4170"/>
    <lineage>
        <taxon>Eukaryota</taxon>
        <taxon>Viridiplantae</taxon>
        <taxon>Streptophyta</taxon>
        <taxon>Embryophyta</taxon>
        <taxon>Tracheophyta</taxon>
        <taxon>Spermatophyta</taxon>
        <taxon>Magnoliopsida</taxon>
        <taxon>eudicotyledons</taxon>
        <taxon>Gunneridae</taxon>
        <taxon>Pentapetalae</taxon>
        <taxon>asterids</taxon>
        <taxon>lamiids</taxon>
        <taxon>Lamiales</taxon>
        <taxon>Orobanchaceae</taxon>
        <taxon>Buchnereae</taxon>
        <taxon>Striga</taxon>
    </lineage>
</organism>
<dbReference type="GO" id="GO:0016874">
    <property type="term" value="F:ligase activity"/>
    <property type="evidence" value="ECO:0007669"/>
    <property type="project" value="UniProtKB-KW"/>
</dbReference>
<protein>
    <submittedName>
        <fullName evidence="2">Ubiquitin-protein ligase</fullName>
    </submittedName>
</protein>
<accession>A0A5A7P3M6</accession>